<dbReference type="GO" id="GO:0000272">
    <property type="term" value="P:polysaccharide catabolic process"/>
    <property type="evidence" value="ECO:0007669"/>
    <property type="project" value="UniProtKB-KW"/>
</dbReference>
<evidence type="ECO:0000256" key="17">
    <source>
        <dbReference type="ARBA" id="ARBA00023288"/>
    </source>
</evidence>
<evidence type="ECO:0000256" key="1">
    <source>
        <dbReference type="ARBA" id="ARBA00001941"/>
    </source>
</evidence>
<keyword evidence="14" id="KW-0325">Glycoprotein</keyword>
<comment type="caution">
    <text evidence="25">The sequence shown here is derived from an EMBL/GenBank/DDBJ whole genome shotgun (WGS) entry which is preliminary data.</text>
</comment>
<dbReference type="GO" id="GO:0005886">
    <property type="term" value="C:plasma membrane"/>
    <property type="evidence" value="ECO:0007669"/>
    <property type="project" value="UniProtKB-SubCell"/>
</dbReference>
<evidence type="ECO:0000256" key="13">
    <source>
        <dbReference type="ARBA" id="ARBA00023136"/>
    </source>
</evidence>
<keyword evidence="16" id="KW-0170">Cobalt</keyword>
<dbReference type="Proteomes" id="UP001219525">
    <property type="component" value="Unassembled WGS sequence"/>
</dbReference>
<evidence type="ECO:0000256" key="3">
    <source>
        <dbReference type="ARBA" id="ARBA00004609"/>
    </source>
</evidence>
<reference evidence="25" key="1">
    <citation type="submission" date="2023-03" db="EMBL/GenBank/DDBJ databases">
        <title>Massive genome expansion in bonnet fungi (Mycena s.s.) driven by repeated elements and novel gene families across ecological guilds.</title>
        <authorList>
            <consortium name="Lawrence Berkeley National Laboratory"/>
            <person name="Harder C.B."/>
            <person name="Miyauchi S."/>
            <person name="Viragh M."/>
            <person name="Kuo A."/>
            <person name="Thoen E."/>
            <person name="Andreopoulos B."/>
            <person name="Lu D."/>
            <person name="Skrede I."/>
            <person name="Drula E."/>
            <person name="Henrissat B."/>
            <person name="Morin E."/>
            <person name="Kohler A."/>
            <person name="Barry K."/>
            <person name="LaButti K."/>
            <person name="Morin E."/>
            <person name="Salamov A."/>
            <person name="Lipzen A."/>
            <person name="Mereny Z."/>
            <person name="Hegedus B."/>
            <person name="Baldrian P."/>
            <person name="Stursova M."/>
            <person name="Weitz H."/>
            <person name="Taylor A."/>
            <person name="Grigoriev I.V."/>
            <person name="Nagy L.G."/>
            <person name="Martin F."/>
            <person name="Kauserud H."/>
        </authorList>
    </citation>
    <scope>NUCLEOTIDE SEQUENCE</scope>
    <source>
        <strain evidence="25">9144</strain>
    </source>
</reference>
<feature type="domain" description="NodB homology" evidence="24">
    <location>
        <begin position="164"/>
        <end position="360"/>
    </location>
</feature>
<comment type="similarity">
    <text evidence="4">Belongs to the polysaccharide deacetylase family.</text>
</comment>
<feature type="signal peptide" evidence="23">
    <location>
        <begin position="1"/>
        <end position="17"/>
    </location>
</feature>
<dbReference type="AlphaFoldDB" id="A0AAD6YQB1"/>
<keyword evidence="10 23" id="KW-0732">Signal</keyword>
<keyword evidence="5" id="KW-1003">Cell membrane</keyword>
<dbReference type="Pfam" id="PF01522">
    <property type="entry name" value="Polysacc_deac_1"/>
    <property type="match status" value="1"/>
</dbReference>
<evidence type="ECO:0000313" key="25">
    <source>
        <dbReference type="EMBL" id="KAJ7225877.1"/>
    </source>
</evidence>
<evidence type="ECO:0000256" key="12">
    <source>
        <dbReference type="ARBA" id="ARBA00023024"/>
    </source>
</evidence>
<keyword evidence="19" id="KW-0624">Polysaccharide degradation</keyword>
<keyword evidence="17" id="KW-0449">Lipoprotein</keyword>
<evidence type="ECO:0000256" key="9">
    <source>
        <dbReference type="ARBA" id="ARBA00022723"/>
    </source>
</evidence>
<evidence type="ECO:0000256" key="11">
    <source>
        <dbReference type="ARBA" id="ARBA00022801"/>
    </source>
</evidence>
<evidence type="ECO:0000256" key="16">
    <source>
        <dbReference type="ARBA" id="ARBA00023285"/>
    </source>
</evidence>
<feature type="compositionally biased region" description="Low complexity" evidence="22">
    <location>
        <begin position="384"/>
        <end position="401"/>
    </location>
</feature>
<evidence type="ECO:0000256" key="22">
    <source>
        <dbReference type="SAM" id="MobiDB-lite"/>
    </source>
</evidence>
<evidence type="ECO:0000256" key="21">
    <source>
        <dbReference type="ARBA" id="ARBA00048494"/>
    </source>
</evidence>
<dbReference type="FunFam" id="3.20.20.370:FF:000004">
    <property type="entry name" value="Related to Chitin deacetylase"/>
    <property type="match status" value="1"/>
</dbReference>
<dbReference type="GO" id="GO:0046872">
    <property type="term" value="F:metal ion binding"/>
    <property type="evidence" value="ECO:0007669"/>
    <property type="project" value="UniProtKB-KW"/>
</dbReference>
<evidence type="ECO:0000256" key="2">
    <source>
        <dbReference type="ARBA" id="ARBA00004191"/>
    </source>
</evidence>
<comment type="catalytic activity">
    <reaction evidence="21">
        <text>[(1-&gt;4)-N-acetyl-beta-D-glucosaminyl](n) + n H2O = chitosan + n acetate</text>
        <dbReference type="Rhea" id="RHEA:10464"/>
        <dbReference type="Rhea" id="RHEA-COMP:9593"/>
        <dbReference type="Rhea" id="RHEA-COMP:9597"/>
        <dbReference type="ChEBI" id="CHEBI:15377"/>
        <dbReference type="ChEBI" id="CHEBI:17029"/>
        <dbReference type="ChEBI" id="CHEBI:30089"/>
        <dbReference type="ChEBI" id="CHEBI:57704"/>
        <dbReference type="EC" id="3.5.1.41"/>
    </reaction>
    <physiologicalReaction direction="left-to-right" evidence="21">
        <dbReference type="Rhea" id="RHEA:10465"/>
    </physiologicalReaction>
</comment>
<evidence type="ECO:0000313" key="26">
    <source>
        <dbReference type="Proteomes" id="UP001219525"/>
    </source>
</evidence>
<dbReference type="PANTHER" id="PTHR10587">
    <property type="entry name" value="GLYCOSYL TRANSFERASE-RELATED"/>
    <property type="match status" value="1"/>
</dbReference>
<sequence length="438" mass="46318">MRTAVLAFAAGAIVVGAHNPLQARQGASTQTSFAFSLATTDSTAIPLASIVSNAPSQATQTLRTTFAPGTIPTGVSGAPPLPNAALLVPSNYPALDVVVPTDSPEVQQWIKDVATSGFAIPNITQTVAGGCPANLQAAADTTRCWWTCGGCVNSTDIVSCPDPLTWGSTFDDGPAPYTPNLLQFLEENNLRTTFFEVGSRVISRPLITQYQYMTNHQIAVHTWSHPSLTTLTNEQIIGELGWSKKIIKDVIGVTPTHFRPPFGVDRVRAIAAAMNLKTVIWTRISPEATFDTDDFDLASGVSTPSEVLQNWDHIKDNATVLKTGFILLEHDLFQQSVDIATGYIYPDALAHQPPFKIQTVIECMHKPLNDAYIETNDNSTNPVASGGAPALSPGASGSAQATGGGSGNSSSSNGKSAATCVAPPLALVFTFVLTMAFF</sequence>
<evidence type="ECO:0000256" key="4">
    <source>
        <dbReference type="ARBA" id="ARBA00010973"/>
    </source>
</evidence>
<evidence type="ECO:0000259" key="24">
    <source>
        <dbReference type="PROSITE" id="PS51677"/>
    </source>
</evidence>
<keyword evidence="18" id="KW-0961">Cell wall biogenesis/degradation</keyword>
<dbReference type="EC" id="3.5.1.41" evidence="20"/>
<keyword evidence="7" id="KW-0964">Secreted</keyword>
<evidence type="ECO:0000256" key="10">
    <source>
        <dbReference type="ARBA" id="ARBA00022729"/>
    </source>
</evidence>
<keyword evidence="8" id="KW-0336">GPI-anchor</keyword>
<keyword evidence="15" id="KW-0119">Carbohydrate metabolism</keyword>
<dbReference type="GO" id="GO:0098552">
    <property type="term" value="C:side of membrane"/>
    <property type="evidence" value="ECO:0007669"/>
    <property type="project" value="UniProtKB-KW"/>
</dbReference>
<keyword evidence="26" id="KW-1185">Reference proteome</keyword>
<evidence type="ECO:0000256" key="7">
    <source>
        <dbReference type="ARBA" id="ARBA00022525"/>
    </source>
</evidence>
<dbReference type="Gene3D" id="3.20.20.370">
    <property type="entry name" value="Glycoside hydrolase/deacetylase"/>
    <property type="match status" value="1"/>
</dbReference>
<gene>
    <name evidence="25" type="ORF">GGX14DRAFT_422713</name>
</gene>
<accession>A0AAD6YQB1</accession>
<evidence type="ECO:0000256" key="14">
    <source>
        <dbReference type="ARBA" id="ARBA00023180"/>
    </source>
</evidence>
<keyword evidence="13" id="KW-0472">Membrane</keyword>
<dbReference type="InterPro" id="IPR002509">
    <property type="entry name" value="NODB_dom"/>
</dbReference>
<comment type="subcellular location">
    <subcellularLocation>
        <location evidence="3">Cell membrane</location>
        <topology evidence="3">Lipid-anchor</topology>
        <topology evidence="3">GPI-anchor</topology>
    </subcellularLocation>
    <subcellularLocation>
        <location evidence="2">Secreted</location>
        <location evidence="2">Cell wall</location>
    </subcellularLocation>
</comment>
<dbReference type="SUPFAM" id="SSF88713">
    <property type="entry name" value="Glycoside hydrolase/deacetylase"/>
    <property type="match status" value="1"/>
</dbReference>
<evidence type="ECO:0000256" key="15">
    <source>
        <dbReference type="ARBA" id="ARBA00023277"/>
    </source>
</evidence>
<evidence type="ECO:0000256" key="8">
    <source>
        <dbReference type="ARBA" id="ARBA00022622"/>
    </source>
</evidence>
<feature type="chain" id="PRO_5042255737" description="chitin deacetylase" evidence="23">
    <location>
        <begin position="18"/>
        <end position="438"/>
    </location>
</feature>
<comment type="cofactor">
    <cofactor evidence="1">
        <name>Co(2+)</name>
        <dbReference type="ChEBI" id="CHEBI:48828"/>
    </cofactor>
</comment>
<protein>
    <recommendedName>
        <fullName evidence="20">chitin deacetylase</fullName>
        <ecNumber evidence="20">3.5.1.41</ecNumber>
    </recommendedName>
</protein>
<keyword evidence="12" id="KW-0146">Chitin degradation</keyword>
<evidence type="ECO:0000256" key="6">
    <source>
        <dbReference type="ARBA" id="ARBA00022512"/>
    </source>
</evidence>
<dbReference type="PANTHER" id="PTHR10587:SF133">
    <property type="entry name" value="CHITIN DEACETYLASE 1-RELATED"/>
    <property type="match status" value="1"/>
</dbReference>
<evidence type="ECO:0000256" key="20">
    <source>
        <dbReference type="ARBA" id="ARBA00024056"/>
    </source>
</evidence>
<dbReference type="InterPro" id="IPR050248">
    <property type="entry name" value="Polysacc_deacetylase_ArnD"/>
</dbReference>
<dbReference type="GO" id="GO:0006032">
    <property type="term" value="P:chitin catabolic process"/>
    <property type="evidence" value="ECO:0007669"/>
    <property type="project" value="UniProtKB-KW"/>
</dbReference>
<organism evidence="25 26">
    <name type="scientific">Mycena pura</name>
    <dbReference type="NCBI Taxonomy" id="153505"/>
    <lineage>
        <taxon>Eukaryota</taxon>
        <taxon>Fungi</taxon>
        <taxon>Dikarya</taxon>
        <taxon>Basidiomycota</taxon>
        <taxon>Agaricomycotina</taxon>
        <taxon>Agaricomycetes</taxon>
        <taxon>Agaricomycetidae</taxon>
        <taxon>Agaricales</taxon>
        <taxon>Marasmiineae</taxon>
        <taxon>Mycenaceae</taxon>
        <taxon>Mycena</taxon>
    </lineage>
</organism>
<feature type="region of interest" description="Disordered" evidence="22">
    <location>
        <begin position="375"/>
        <end position="414"/>
    </location>
</feature>
<keyword evidence="9" id="KW-0479">Metal-binding</keyword>
<dbReference type="EMBL" id="JARJCW010000004">
    <property type="protein sequence ID" value="KAJ7225877.1"/>
    <property type="molecule type" value="Genomic_DNA"/>
</dbReference>
<evidence type="ECO:0000256" key="18">
    <source>
        <dbReference type="ARBA" id="ARBA00023316"/>
    </source>
</evidence>
<dbReference type="GO" id="GO:0071555">
    <property type="term" value="P:cell wall organization"/>
    <property type="evidence" value="ECO:0007669"/>
    <property type="project" value="UniProtKB-KW"/>
</dbReference>
<keyword evidence="11" id="KW-0378">Hydrolase</keyword>
<evidence type="ECO:0000256" key="5">
    <source>
        <dbReference type="ARBA" id="ARBA00022475"/>
    </source>
</evidence>
<dbReference type="InterPro" id="IPR011330">
    <property type="entry name" value="Glyco_hydro/deAcase_b/a-brl"/>
</dbReference>
<keyword evidence="6" id="KW-0134">Cell wall</keyword>
<proteinExistence type="inferred from homology"/>
<dbReference type="GO" id="GO:0004099">
    <property type="term" value="F:chitin deacetylase activity"/>
    <property type="evidence" value="ECO:0007669"/>
    <property type="project" value="UniProtKB-EC"/>
</dbReference>
<evidence type="ECO:0000256" key="23">
    <source>
        <dbReference type="SAM" id="SignalP"/>
    </source>
</evidence>
<evidence type="ECO:0000256" key="19">
    <source>
        <dbReference type="ARBA" id="ARBA00023326"/>
    </source>
</evidence>
<name>A0AAD6YQB1_9AGAR</name>
<dbReference type="PROSITE" id="PS51677">
    <property type="entry name" value="NODB"/>
    <property type="match status" value="1"/>
</dbReference>
<dbReference type="GO" id="GO:0009272">
    <property type="term" value="P:fungal-type cell wall biogenesis"/>
    <property type="evidence" value="ECO:0007669"/>
    <property type="project" value="UniProtKB-ARBA"/>
</dbReference>